<dbReference type="STRING" id="1423775.FD03_GL000289"/>
<keyword evidence="2" id="KW-1185">Reference proteome</keyword>
<organism evidence="1 2">
    <name type="scientific">Companilactobacillus nodensis DSM 19682 = JCM 14932 = NBRC 107160</name>
    <dbReference type="NCBI Taxonomy" id="1423775"/>
    <lineage>
        <taxon>Bacteria</taxon>
        <taxon>Bacillati</taxon>
        <taxon>Bacillota</taxon>
        <taxon>Bacilli</taxon>
        <taxon>Lactobacillales</taxon>
        <taxon>Lactobacillaceae</taxon>
        <taxon>Companilactobacillus</taxon>
    </lineage>
</organism>
<dbReference type="eggNOG" id="ENOG5030BEU">
    <property type="taxonomic scope" value="Bacteria"/>
</dbReference>
<proteinExistence type="predicted"/>
<evidence type="ECO:0000313" key="2">
    <source>
        <dbReference type="Proteomes" id="UP000051248"/>
    </source>
</evidence>
<dbReference type="AlphaFoldDB" id="A0A0R1K9Q8"/>
<name>A0A0R1K9Q8_9LACO</name>
<protein>
    <submittedName>
        <fullName evidence="1">Uncharacterized protein</fullName>
    </submittedName>
</protein>
<dbReference type="RefSeq" id="WP_025024153.1">
    <property type="nucleotide sequence ID" value="NZ_AZDZ01000009.1"/>
</dbReference>
<accession>A0A0R1K9Q8</accession>
<sequence>MRILKGWTKKERKELEKAKDGGFFSAMSLIDDIVDGGCHALSGKYYSEDTNDSNQMAKDIVDFYCDRAKFPEQMYKVTLPDGSYLVKDKFEDNRWMFKYIDQDGYDIMNSTDCEDTFTEQEIKDIDSRYMAFAVPVEEN</sequence>
<dbReference type="Pfam" id="PF07852">
    <property type="entry name" value="DUF1642"/>
    <property type="match status" value="1"/>
</dbReference>
<dbReference type="OrthoDB" id="2300361at2"/>
<reference evidence="1 2" key="1">
    <citation type="journal article" date="2015" name="Genome Announc.">
        <title>Expanding the biotechnology potential of lactobacilli through comparative genomics of 213 strains and associated genera.</title>
        <authorList>
            <person name="Sun Z."/>
            <person name="Harris H.M."/>
            <person name="McCann A."/>
            <person name="Guo C."/>
            <person name="Argimon S."/>
            <person name="Zhang W."/>
            <person name="Yang X."/>
            <person name="Jeffery I.B."/>
            <person name="Cooney J.C."/>
            <person name="Kagawa T.F."/>
            <person name="Liu W."/>
            <person name="Song Y."/>
            <person name="Salvetti E."/>
            <person name="Wrobel A."/>
            <person name="Rasinkangas P."/>
            <person name="Parkhill J."/>
            <person name="Rea M.C."/>
            <person name="O'Sullivan O."/>
            <person name="Ritari J."/>
            <person name="Douillard F.P."/>
            <person name="Paul Ross R."/>
            <person name="Yang R."/>
            <person name="Briner A.E."/>
            <person name="Felis G.E."/>
            <person name="de Vos W.M."/>
            <person name="Barrangou R."/>
            <person name="Klaenhammer T.R."/>
            <person name="Caufield P.W."/>
            <person name="Cui Y."/>
            <person name="Zhang H."/>
            <person name="O'Toole P.W."/>
        </authorList>
    </citation>
    <scope>NUCLEOTIDE SEQUENCE [LARGE SCALE GENOMIC DNA]</scope>
    <source>
        <strain evidence="1 2">DSM 19682</strain>
    </source>
</reference>
<dbReference type="InterPro" id="IPR012865">
    <property type="entry name" value="DUF1642"/>
</dbReference>
<dbReference type="Proteomes" id="UP000051248">
    <property type="component" value="Unassembled WGS sequence"/>
</dbReference>
<dbReference type="EMBL" id="AZDZ01000009">
    <property type="protein sequence ID" value="KRK80107.1"/>
    <property type="molecule type" value="Genomic_DNA"/>
</dbReference>
<gene>
    <name evidence="1" type="ORF">FD03_GL000289</name>
</gene>
<dbReference type="PATRIC" id="fig|1423775.4.peg.296"/>
<comment type="caution">
    <text evidence="1">The sequence shown here is derived from an EMBL/GenBank/DDBJ whole genome shotgun (WGS) entry which is preliminary data.</text>
</comment>
<evidence type="ECO:0000313" key="1">
    <source>
        <dbReference type="EMBL" id="KRK80107.1"/>
    </source>
</evidence>